<comment type="caution">
    <text evidence="4">The sequence shown here is derived from an EMBL/GenBank/DDBJ whole genome shotgun (WGS) entry which is preliminary data.</text>
</comment>
<sequence length="747" mass="83203">MGILLPALFKTRPQDAAGMAAAEKPPAPLTGISGQIQPHAGFPPSAFPHSHLPSLRFMSKCFSETFCSPSLHQAGSAIHGTYFPHIDGLRTFAVLAVVLYHLQEGICPGGYTGVDIFFVISGYLIGGGLIRGLKEGTFSLTSFYLRRIRRIMPAYFCLIAVVLAFGCVVLDCDDLRTLGRTVRSSALFITNIYFSRTTGDYFSPAAEENPLLNLWSLSVEEQFYLMIPLTLWLLWKFREKAVKPVLWGALGLSFFAAVCHMGHLEHNKAFYLLYCRAWELLAGCLLALAPAAGQNRGAGWLRAAGWAGILLPFACYTPSTPFPGYTAIPSVAGAALLIRYGNHGRSGRILRHPLSTGIGKISYSLYLWHWPVIVYWTYICFDECAPWDYAGMFLLSLLLGFLSWKFVETPFRTTVSWQNPQKAFLATAAGCLMLGLAGEWLKWTDGARDYWHVAANNMEFPEYWKGPAFPPSFGITPPGRAVVEKGNAIQHHHPELGDVTDYPFVLLGKNGQAPSFLLMGDSHAMASSPGFDEAARLLQRSGLFYRARLCPLSGISSSGDSSSLTLLRLMYPHWEHNMELILDWLENTPQVQTVFIHNRWIELVNDHRDTRLKQLVADGLRHTCARLRKAGKQIVLLGPVPEWTFGPRKLMRRNALLNANRTDRLLGGDFNTRQRPVFALLEHMESTGLCRFIPLHGTFHKNGRWQAEDGGQLMYCDDNHLSPYGAKKMVGGIIDQLFPGMERTAAN</sequence>
<feature type="domain" description="SGNH" evidence="3">
    <location>
        <begin position="506"/>
        <end position="730"/>
    </location>
</feature>
<evidence type="ECO:0000313" key="4">
    <source>
        <dbReference type="EMBL" id="PNC56277.1"/>
    </source>
</evidence>
<proteinExistence type="predicted"/>
<evidence type="ECO:0000256" key="1">
    <source>
        <dbReference type="SAM" id="Phobius"/>
    </source>
</evidence>
<dbReference type="InterPro" id="IPR050879">
    <property type="entry name" value="Acyltransferase_3"/>
</dbReference>
<dbReference type="InterPro" id="IPR043968">
    <property type="entry name" value="SGNH"/>
</dbReference>
<feature type="transmembrane region" description="Helical" evidence="1">
    <location>
        <begin position="325"/>
        <end position="342"/>
    </location>
</feature>
<dbReference type="GO" id="GO:0009103">
    <property type="term" value="P:lipopolysaccharide biosynthetic process"/>
    <property type="evidence" value="ECO:0007669"/>
    <property type="project" value="TreeGrafter"/>
</dbReference>
<evidence type="ECO:0000259" key="3">
    <source>
        <dbReference type="Pfam" id="PF19040"/>
    </source>
</evidence>
<accession>A0AAP8T999</accession>
<dbReference type="Pfam" id="PF01757">
    <property type="entry name" value="Acyl_transf_3"/>
    <property type="match status" value="1"/>
</dbReference>
<dbReference type="EMBL" id="PJKN01000003">
    <property type="protein sequence ID" value="PNC56277.1"/>
    <property type="molecule type" value="Genomic_DNA"/>
</dbReference>
<dbReference type="InterPro" id="IPR002656">
    <property type="entry name" value="Acyl_transf_3_dom"/>
</dbReference>
<dbReference type="GO" id="GO:0016747">
    <property type="term" value="F:acyltransferase activity, transferring groups other than amino-acyl groups"/>
    <property type="evidence" value="ECO:0007669"/>
    <property type="project" value="InterPro"/>
</dbReference>
<dbReference type="PANTHER" id="PTHR23028:SF53">
    <property type="entry name" value="ACYL_TRANSF_3 DOMAIN-CONTAINING PROTEIN"/>
    <property type="match status" value="1"/>
</dbReference>
<evidence type="ECO:0008006" key="6">
    <source>
        <dbReference type="Google" id="ProtNLM"/>
    </source>
</evidence>
<name>A0AAP8T999_9BACT</name>
<dbReference type="AlphaFoldDB" id="A0AAP8T999"/>
<keyword evidence="1" id="KW-1133">Transmembrane helix</keyword>
<dbReference type="Proteomes" id="UP000235914">
    <property type="component" value="Unassembled WGS sequence"/>
</dbReference>
<feature type="transmembrane region" description="Helical" evidence="1">
    <location>
        <begin position="363"/>
        <end position="381"/>
    </location>
</feature>
<keyword evidence="1" id="KW-0812">Transmembrane</keyword>
<feature type="transmembrane region" description="Helical" evidence="1">
    <location>
        <begin position="151"/>
        <end position="171"/>
    </location>
</feature>
<feature type="transmembrane region" description="Helical" evidence="1">
    <location>
        <begin position="269"/>
        <end position="288"/>
    </location>
</feature>
<evidence type="ECO:0000313" key="5">
    <source>
        <dbReference type="Proteomes" id="UP000235914"/>
    </source>
</evidence>
<protein>
    <recommendedName>
        <fullName evidence="6">Acyltransferase</fullName>
    </recommendedName>
</protein>
<dbReference type="Pfam" id="PF19040">
    <property type="entry name" value="SGNH"/>
    <property type="match status" value="1"/>
</dbReference>
<feature type="domain" description="Acyltransferase 3" evidence="2">
    <location>
        <begin position="86"/>
        <end position="403"/>
    </location>
</feature>
<feature type="transmembrane region" description="Helical" evidence="1">
    <location>
        <begin position="387"/>
        <end position="407"/>
    </location>
</feature>
<feature type="transmembrane region" description="Helical" evidence="1">
    <location>
        <begin position="300"/>
        <end position="319"/>
    </location>
</feature>
<reference evidence="4 5" key="1">
    <citation type="journal article" date="2017" name="BMC Genomics">
        <title>Genome sequencing of 39 Akkermansia muciniphila isolates reveals its population structure, genomic and functional diverisity, and global distribution in mammalian gut microbiotas.</title>
        <authorList>
            <person name="Guo X."/>
            <person name="Li S."/>
            <person name="Zhang J."/>
            <person name="Wu F."/>
            <person name="Li X."/>
            <person name="Wu D."/>
            <person name="Zhang M."/>
            <person name="Ou Z."/>
            <person name="Jie Z."/>
            <person name="Yan Q."/>
            <person name="Li P."/>
            <person name="Yi J."/>
            <person name="Peng Y."/>
        </authorList>
    </citation>
    <scope>NUCLEOTIDE SEQUENCE [LARGE SCALE GENOMIC DNA]</scope>
    <source>
        <strain evidence="4 5">GP43</strain>
    </source>
</reference>
<gene>
    <name evidence="4" type="ORF">CXU09_06560</name>
</gene>
<organism evidence="4 5">
    <name type="scientific">Akkermansia muciniphila</name>
    <dbReference type="NCBI Taxonomy" id="239935"/>
    <lineage>
        <taxon>Bacteria</taxon>
        <taxon>Pseudomonadati</taxon>
        <taxon>Verrucomicrobiota</taxon>
        <taxon>Verrucomicrobiia</taxon>
        <taxon>Verrucomicrobiales</taxon>
        <taxon>Akkermansiaceae</taxon>
        <taxon>Akkermansia</taxon>
    </lineage>
</organism>
<dbReference type="GO" id="GO:0016020">
    <property type="term" value="C:membrane"/>
    <property type="evidence" value="ECO:0007669"/>
    <property type="project" value="TreeGrafter"/>
</dbReference>
<keyword evidence="1" id="KW-0472">Membrane</keyword>
<feature type="transmembrane region" description="Helical" evidence="1">
    <location>
        <begin position="245"/>
        <end position="263"/>
    </location>
</feature>
<evidence type="ECO:0000259" key="2">
    <source>
        <dbReference type="Pfam" id="PF01757"/>
    </source>
</evidence>
<dbReference type="PANTHER" id="PTHR23028">
    <property type="entry name" value="ACETYLTRANSFERASE"/>
    <property type="match status" value="1"/>
</dbReference>
<dbReference type="SUPFAM" id="SSF52266">
    <property type="entry name" value="SGNH hydrolase"/>
    <property type="match status" value="1"/>
</dbReference>